<dbReference type="InterPro" id="IPR012347">
    <property type="entry name" value="Ferritin-like"/>
</dbReference>
<dbReference type="InterPro" id="IPR009078">
    <property type="entry name" value="Ferritin-like_SF"/>
</dbReference>
<dbReference type="Pfam" id="PF02915">
    <property type="entry name" value="Rubrerythrin"/>
    <property type="match status" value="1"/>
</dbReference>
<keyword evidence="3" id="KW-1185">Reference proteome</keyword>
<dbReference type="PANTHER" id="PTHR33531:SF7">
    <property type="entry name" value="HYPOTHETICAL MEMBRANE PROTEIN, CONSERVED"/>
    <property type="match status" value="1"/>
</dbReference>
<proteinExistence type="predicted"/>
<dbReference type="KEGG" id="vpy:HZI73_04430"/>
<sequence length="168" mass="20006">MEKIKKILQFAMNMERQGQVFYGFYSEQVKDEHIKKLFSDLEKVEKEHYYVLKETYDDLLGGKTLQDISWVVDDNSKVKSPDIFTANLDTFTLDQNLSDITVLRMAYLIEHDFAEFYKKAADSIDEPSVKAFLSSMAAWEEEHRDFFYDKYQNLKLHKWDELVNFILE</sequence>
<accession>A0A8J8SFQ4</accession>
<dbReference type="Gene3D" id="1.20.1260.10">
    <property type="match status" value="1"/>
</dbReference>
<evidence type="ECO:0000313" key="2">
    <source>
        <dbReference type="EMBL" id="QUI21582.1"/>
    </source>
</evidence>
<reference evidence="2" key="1">
    <citation type="submission" date="2020-07" db="EMBL/GenBank/DDBJ databases">
        <title>Vallitalea pronyensis genome.</title>
        <authorList>
            <person name="Postec A."/>
        </authorList>
    </citation>
    <scope>NUCLEOTIDE SEQUENCE</scope>
    <source>
        <strain evidence="2">FatNI3</strain>
    </source>
</reference>
<dbReference type="GO" id="GO:0016491">
    <property type="term" value="F:oxidoreductase activity"/>
    <property type="evidence" value="ECO:0007669"/>
    <property type="project" value="InterPro"/>
</dbReference>
<dbReference type="AlphaFoldDB" id="A0A8J8SFQ4"/>
<feature type="domain" description="Rubrerythrin diiron-binding" evidence="1">
    <location>
        <begin position="6"/>
        <end position="147"/>
    </location>
</feature>
<evidence type="ECO:0000259" key="1">
    <source>
        <dbReference type="Pfam" id="PF02915"/>
    </source>
</evidence>
<protein>
    <submittedName>
        <fullName evidence="2">Ferritin family protein</fullName>
    </submittedName>
</protein>
<dbReference type="Proteomes" id="UP000683246">
    <property type="component" value="Chromosome"/>
</dbReference>
<evidence type="ECO:0000313" key="3">
    <source>
        <dbReference type="Proteomes" id="UP000683246"/>
    </source>
</evidence>
<dbReference type="PANTHER" id="PTHR33531">
    <property type="entry name" value="RUBRERYTHRIN SUBFAMILY"/>
    <property type="match status" value="1"/>
</dbReference>
<dbReference type="EMBL" id="CP058649">
    <property type="protein sequence ID" value="QUI21582.1"/>
    <property type="molecule type" value="Genomic_DNA"/>
</dbReference>
<dbReference type="GO" id="GO:0046872">
    <property type="term" value="F:metal ion binding"/>
    <property type="evidence" value="ECO:0007669"/>
    <property type="project" value="InterPro"/>
</dbReference>
<name>A0A8J8SFQ4_9FIRM</name>
<gene>
    <name evidence="2" type="ORF">HZI73_04430</name>
</gene>
<dbReference type="SUPFAM" id="SSF47240">
    <property type="entry name" value="Ferritin-like"/>
    <property type="match status" value="1"/>
</dbReference>
<dbReference type="RefSeq" id="WP_212697053.1">
    <property type="nucleotide sequence ID" value="NZ_CP058649.1"/>
</dbReference>
<dbReference type="CDD" id="cd01045">
    <property type="entry name" value="Ferritin_like_AB"/>
    <property type="match status" value="1"/>
</dbReference>
<dbReference type="InterPro" id="IPR003251">
    <property type="entry name" value="Rr_diiron-bd_dom"/>
</dbReference>
<organism evidence="2 3">
    <name type="scientific">Vallitalea pronyensis</name>
    <dbReference type="NCBI Taxonomy" id="1348613"/>
    <lineage>
        <taxon>Bacteria</taxon>
        <taxon>Bacillati</taxon>
        <taxon>Bacillota</taxon>
        <taxon>Clostridia</taxon>
        <taxon>Lachnospirales</taxon>
        <taxon>Vallitaleaceae</taxon>
        <taxon>Vallitalea</taxon>
    </lineage>
</organism>